<sequence length="473" mass="55311">MAYSMGSPYSPYSMVGMDKPFSSLGENYYVSEPYSRPPTPVIGNMFHGSFPSYYADDADDDDDYDDGDYYFFCNGEEDFLTEESYLGQNPIPDENKTEEVENKTGEVENKTGDVENKTEEAENKTGEAENKTGNLVRRNNKLNFYQAAMVIVILMRWARNNSTRLVRKHEARMKLLRYLDKMNERIKKDDLKMEKKRKKMEAKIKKEEEDMEVKWKEKRAAIRHKIAKNPSKDTLPGIGPFYDRDKSLLEKKLDIIDLNYQKDKYNKKKRWKAMREAHRKEVNKLQKIQDERKMRKCVRMFWFEKRWNFGPTTVRAYLKPKHKKVDEDKMLDKLKEIREIEERKSMIEEKKAEVARAIEAARMAEEEKKAEAARRIEAAKAAEAARIARVEKIAGLVEAADRAETARAALGAAATKATTSASEKKTTEEDDDDDVYFYYVNSDDGYNDDDDFDDYYDDYASMHGYYDQDDDYS</sequence>
<dbReference type="Proteomes" id="UP000092716">
    <property type="component" value="Chromosome 13"/>
</dbReference>
<keyword evidence="1" id="KW-0175">Coiled coil</keyword>
<keyword evidence="4" id="KW-1185">Reference proteome</keyword>
<dbReference type="EMBL" id="CP016251">
    <property type="protein sequence ID" value="ANQ10770.1"/>
    <property type="molecule type" value="Genomic_DNA"/>
</dbReference>
<feature type="coiled-coil region" evidence="1">
    <location>
        <begin position="330"/>
        <end position="382"/>
    </location>
</feature>
<dbReference type="RefSeq" id="XP_019917465.1">
    <property type="nucleotide sequence ID" value="XM_020061594.1"/>
</dbReference>
<reference evidence="4" key="1">
    <citation type="submission" date="2016-06" db="EMBL/GenBank/DDBJ databases">
        <title>First high quality genome sequence of Plasmodium coatneyi using continuous long reads from single molecule, real-time sequencing.</title>
        <authorList>
            <person name="Chien J.-T."/>
            <person name="Pakala S.B."/>
            <person name="Geraldo J.A."/>
            <person name="Lapp S.A."/>
            <person name="Barnwell J.W."/>
            <person name="Kissinger J.C."/>
            <person name="Galinski M.R."/>
            <person name="Humphrey J.C."/>
        </authorList>
    </citation>
    <scope>NUCLEOTIDE SEQUENCE [LARGE SCALE GENOMIC DNA]</scope>
    <source>
        <strain evidence="4">Hackeri</strain>
    </source>
</reference>
<evidence type="ECO:0000256" key="2">
    <source>
        <dbReference type="SAM" id="MobiDB-lite"/>
    </source>
</evidence>
<feature type="coiled-coil region" evidence="1">
    <location>
        <begin position="179"/>
        <end position="210"/>
    </location>
</feature>
<dbReference type="AlphaFoldDB" id="A0A1B1E755"/>
<proteinExistence type="predicted"/>
<accession>A0A1B1E755</accession>
<evidence type="ECO:0000313" key="3">
    <source>
        <dbReference type="EMBL" id="ANQ10770.1"/>
    </source>
</evidence>
<evidence type="ECO:0000313" key="4">
    <source>
        <dbReference type="Proteomes" id="UP000092716"/>
    </source>
</evidence>
<gene>
    <name evidence="3" type="ORF">PCOAH_00048110</name>
</gene>
<dbReference type="OrthoDB" id="387298at2759"/>
<feature type="compositionally biased region" description="Basic and acidic residues" evidence="2">
    <location>
        <begin position="93"/>
        <end position="129"/>
    </location>
</feature>
<dbReference type="VEuPathDB" id="PlasmoDB:PCOAH_00048110"/>
<evidence type="ECO:0000256" key="1">
    <source>
        <dbReference type="SAM" id="Coils"/>
    </source>
</evidence>
<name>A0A1B1E755_9APIC</name>
<dbReference type="KEGG" id="pcot:PCOAH_00048110"/>
<protein>
    <submittedName>
        <fullName evidence="3">Uncharacterized protein</fullName>
    </submittedName>
</protein>
<organism evidence="3 4">
    <name type="scientific">Plasmodium coatneyi</name>
    <dbReference type="NCBI Taxonomy" id="208452"/>
    <lineage>
        <taxon>Eukaryota</taxon>
        <taxon>Sar</taxon>
        <taxon>Alveolata</taxon>
        <taxon>Apicomplexa</taxon>
        <taxon>Aconoidasida</taxon>
        <taxon>Haemosporida</taxon>
        <taxon>Plasmodiidae</taxon>
        <taxon>Plasmodium</taxon>
    </lineage>
</organism>
<feature type="region of interest" description="Disordered" evidence="2">
    <location>
        <begin position="87"/>
        <end position="129"/>
    </location>
</feature>
<dbReference type="GeneID" id="30911542"/>
<feature type="compositionally biased region" description="Low complexity" evidence="2">
    <location>
        <begin position="411"/>
        <end position="421"/>
    </location>
</feature>
<feature type="region of interest" description="Disordered" evidence="2">
    <location>
        <begin position="411"/>
        <end position="433"/>
    </location>
</feature>